<sequence>VVRFARSELQITVTAGGAVFWGWDGAGPLPSYAITGSGPEPDARAFLEPDKDGGWRVVSQRLTVAVSRHGAIELLTPGGVVLRRELPPRWWEPAGGGDARW</sequence>
<comment type="caution">
    <text evidence="1">The sequence shown here is derived from an EMBL/GenBank/DDBJ whole genome shotgun (WGS) entry which is preliminary data.</text>
</comment>
<name>A0A939FG93_9ACTN</name>
<feature type="non-terminal residue" evidence="1">
    <location>
        <position position="101"/>
    </location>
</feature>
<dbReference type="EMBL" id="JAFLRJ010001274">
    <property type="protein sequence ID" value="MBO0518143.1"/>
    <property type="molecule type" value="Genomic_DNA"/>
</dbReference>
<protein>
    <submittedName>
        <fullName evidence="1">Glycosyl hydrolase</fullName>
    </submittedName>
</protein>
<keyword evidence="1" id="KW-0378">Hydrolase</keyword>
<evidence type="ECO:0000313" key="2">
    <source>
        <dbReference type="Proteomes" id="UP000664167"/>
    </source>
</evidence>
<dbReference type="Proteomes" id="UP000664167">
    <property type="component" value="Unassembled WGS sequence"/>
</dbReference>
<accession>A0A939FG93</accession>
<evidence type="ECO:0000313" key="1">
    <source>
        <dbReference type="EMBL" id="MBO0518143.1"/>
    </source>
</evidence>
<dbReference type="GO" id="GO:0016787">
    <property type="term" value="F:hydrolase activity"/>
    <property type="evidence" value="ECO:0007669"/>
    <property type="project" value="UniProtKB-KW"/>
</dbReference>
<reference evidence="1" key="1">
    <citation type="submission" date="2021-03" db="EMBL/GenBank/DDBJ databases">
        <title>Streptomyces poriferae sp. nov., a novel marine sponge-derived Actinobacteria species with anti-MRSA activity.</title>
        <authorList>
            <person name="Sandoval-Powers M."/>
            <person name="Kralova S."/>
            <person name="Nguyen G.-S."/>
            <person name="Fawwal D."/>
            <person name="Degnes K."/>
            <person name="Klinkenberg G."/>
            <person name="Sletta H."/>
            <person name="Wentzel A."/>
            <person name="Liles M.R."/>
        </authorList>
    </citation>
    <scope>NUCLEOTIDE SEQUENCE</scope>
    <source>
        <strain evidence="1">DSM 41794</strain>
    </source>
</reference>
<feature type="non-terminal residue" evidence="1">
    <location>
        <position position="1"/>
    </location>
</feature>
<dbReference type="AlphaFoldDB" id="A0A939FG93"/>
<proteinExistence type="predicted"/>
<gene>
    <name evidence="1" type="ORF">J0695_41485</name>
</gene>
<organism evidence="1 2">
    <name type="scientific">Streptomyces beijiangensis</name>
    <dbReference type="NCBI Taxonomy" id="163361"/>
    <lineage>
        <taxon>Bacteria</taxon>
        <taxon>Bacillati</taxon>
        <taxon>Actinomycetota</taxon>
        <taxon>Actinomycetes</taxon>
        <taxon>Kitasatosporales</taxon>
        <taxon>Streptomycetaceae</taxon>
        <taxon>Streptomyces</taxon>
    </lineage>
</organism>
<keyword evidence="2" id="KW-1185">Reference proteome</keyword>